<feature type="compositionally biased region" description="Acidic residues" evidence="1">
    <location>
        <begin position="301"/>
        <end position="314"/>
    </location>
</feature>
<sequence length="466" mass="48927">MPLLADQDFFEPSLDEALFPEEMDDLFPTADDSMPLFPSLPEEPQPAMASGGLALEFVAAAAVVDMPLFQPLTPGSEGGDELSSYFSPMMPATVQTPAVPQGIAQLSPANSMVSLGEGEEEEEEGMFFASFTAGGQQQQQQQQQTQMHAADTTQLLAGNAAAIVAATFQNQLQQHLSSQSLGAGGASTTGELLPDAYGLYGSGASSSPSLPDLSWSPEAPDSPVEDIVLLDEIPGNPIAESLAWSQLPAAISPVNTAVALQTGGMLEDGPMNQSLPQLEALAQPLSVSHVAAANVTTIADDFSDDDDDDGDGDDGGAHHTNHHTQSEVTPLSTYTTIQNTATPDAGAWAGYQPIDAASPVEHQPSMLRPRPRPQPQIRSQSLNLERRRNVNAPVVARTASTLLMPKLDITAAPMDTAFNVSMIGTIQRKISAALVASPLSGCQQELPSLGSAIFTNEAANISRVYL</sequence>
<keyword evidence="3" id="KW-1185">Reference proteome</keyword>
<proteinExistence type="predicted"/>
<protein>
    <submittedName>
        <fullName evidence="2">Uncharacterized protein</fullName>
    </submittedName>
</protein>
<reference evidence="3" key="1">
    <citation type="journal article" date="2018" name="Nat. Microbiol.">
        <title>Leveraging single-cell genomics to expand the fungal tree of life.</title>
        <authorList>
            <person name="Ahrendt S.R."/>
            <person name="Quandt C.A."/>
            <person name="Ciobanu D."/>
            <person name="Clum A."/>
            <person name="Salamov A."/>
            <person name="Andreopoulos B."/>
            <person name="Cheng J.F."/>
            <person name="Woyke T."/>
            <person name="Pelin A."/>
            <person name="Henrissat B."/>
            <person name="Reynolds N.K."/>
            <person name="Benny G.L."/>
            <person name="Smith M.E."/>
            <person name="James T.Y."/>
            <person name="Grigoriev I.V."/>
        </authorList>
    </citation>
    <scope>NUCLEOTIDE SEQUENCE [LARGE SCALE GENOMIC DNA]</scope>
    <source>
        <strain evidence="3">RSA 1356</strain>
    </source>
</reference>
<dbReference type="EMBL" id="KZ992447">
    <property type="protein sequence ID" value="RKP10555.1"/>
    <property type="molecule type" value="Genomic_DNA"/>
</dbReference>
<name>A0A4P9XW56_9FUNG</name>
<organism evidence="2 3">
    <name type="scientific">Thamnocephalis sphaerospora</name>
    <dbReference type="NCBI Taxonomy" id="78915"/>
    <lineage>
        <taxon>Eukaryota</taxon>
        <taxon>Fungi</taxon>
        <taxon>Fungi incertae sedis</taxon>
        <taxon>Zoopagomycota</taxon>
        <taxon>Zoopagomycotina</taxon>
        <taxon>Zoopagomycetes</taxon>
        <taxon>Zoopagales</taxon>
        <taxon>Sigmoideomycetaceae</taxon>
        <taxon>Thamnocephalis</taxon>
    </lineage>
</organism>
<accession>A0A4P9XW56</accession>
<dbReference type="AlphaFoldDB" id="A0A4P9XW56"/>
<dbReference type="OrthoDB" id="5598989at2759"/>
<feature type="region of interest" description="Disordered" evidence="1">
    <location>
        <begin position="300"/>
        <end position="331"/>
    </location>
</feature>
<evidence type="ECO:0000313" key="3">
    <source>
        <dbReference type="Proteomes" id="UP000271241"/>
    </source>
</evidence>
<evidence type="ECO:0000256" key="1">
    <source>
        <dbReference type="SAM" id="MobiDB-lite"/>
    </source>
</evidence>
<evidence type="ECO:0000313" key="2">
    <source>
        <dbReference type="EMBL" id="RKP10555.1"/>
    </source>
</evidence>
<dbReference type="Proteomes" id="UP000271241">
    <property type="component" value="Unassembled WGS sequence"/>
</dbReference>
<gene>
    <name evidence="2" type="ORF">THASP1DRAFT_27648</name>
</gene>